<feature type="non-terminal residue" evidence="1">
    <location>
        <position position="1"/>
    </location>
</feature>
<dbReference type="EMBL" id="AY915773">
    <property type="protein sequence ID" value="ABA40910.1"/>
    <property type="molecule type" value="mRNA"/>
</dbReference>
<protein>
    <submittedName>
        <fullName evidence="1">SJCHGC09694 protein</fullName>
    </submittedName>
</protein>
<proteinExistence type="evidence at transcript level"/>
<evidence type="ECO:0000313" key="1">
    <source>
        <dbReference type="EMBL" id="ABA40910.1"/>
    </source>
</evidence>
<name>Q3KTE4_SCHJA</name>
<reference evidence="1" key="2">
    <citation type="journal article" date="2006" name="PLoS Pathog.">
        <title>New perspectives on host-parasite interplay by comparative transcriptomic and proteomic analyses of Schistosoma japonicum.</title>
        <authorList>
            <person name="Liu F."/>
            <person name="Lu J."/>
            <person name="Hu W."/>
            <person name="Wang S.Y."/>
            <person name="Cui S.J."/>
            <person name="Chi M."/>
            <person name="Yan Q."/>
            <person name="Wang X.R."/>
            <person name="Song H.D."/>
            <person name="Xu X.N."/>
            <person name="Wang J.J."/>
            <person name="Zhang X.L."/>
            <person name="Zhang X."/>
            <person name="Wang Z.Q."/>
            <person name="Xue C.L."/>
            <person name="Brindley P.J."/>
            <person name="McManus D.P."/>
            <person name="Yang P.Y."/>
            <person name="Feng Z."/>
            <person name="Chen Z."/>
            <person name="Han Z.G."/>
        </authorList>
    </citation>
    <scope>NUCLEOTIDE SEQUENCE</scope>
</reference>
<organism evidence="1">
    <name type="scientific">Schistosoma japonicum</name>
    <name type="common">Blood fluke</name>
    <dbReference type="NCBI Taxonomy" id="6182"/>
    <lineage>
        <taxon>Eukaryota</taxon>
        <taxon>Metazoa</taxon>
        <taxon>Spiralia</taxon>
        <taxon>Lophotrochozoa</taxon>
        <taxon>Platyhelminthes</taxon>
        <taxon>Trematoda</taxon>
        <taxon>Digenea</taxon>
        <taxon>Strigeidida</taxon>
        <taxon>Schistosomatoidea</taxon>
        <taxon>Schistosomatidae</taxon>
        <taxon>Schistosoma</taxon>
    </lineage>
</organism>
<sequence length="77" mass="8552">SLTNKLIIQITGFSKISREAKISSSNKGYCCKLRTFLCICGLGNISVRKRLVVISRASCWVPADISFIKKLIGNNFQ</sequence>
<dbReference type="AlphaFoldDB" id="Q3KTE4"/>
<accession>Q3KTE4</accession>
<reference evidence="1" key="1">
    <citation type="submission" date="2005-01" db="EMBL/GenBank/DDBJ databases">
        <authorList>
            <person name="Han Z."/>
        </authorList>
    </citation>
    <scope>NUCLEOTIDE SEQUENCE</scope>
</reference>